<dbReference type="InterPro" id="IPR029063">
    <property type="entry name" value="SAM-dependent_MTases_sf"/>
</dbReference>
<dbReference type="OrthoDB" id="3516042at2"/>
<dbReference type="AlphaFoldDB" id="W5WQW9"/>
<reference evidence="2 3" key="1">
    <citation type="journal article" date="2014" name="BMC Genomics">
        <title>Complete genome sequence of producer of the glycopeptide antibiotic Aculeximycin Kutzneria albida DSM 43870T, a representative of minor genus of Pseudonocardiaceae.</title>
        <authorList>
            <person name="Rebets Y."/>
            <person name="Tokovenko B."/>
            <person name="Lushchyk I."/>
            <person name="Ruckert C."/>
            <person name="Zaburannyi N."/>
            <person name="Bechthold A."/>
            <person name="Kalinowski J."/>
            <person name="Luzhetskyy A."/>
        </authorList>
    </citation>
    <scope>NUCLEOTIDE SEQUENCE [LARGE SCALE GENOMIC DNA]</scope>
    <source>
        <strain evidence="2">DSM 43870</strain>
    </source>
</reference>
<name>W5WQW9_9PSEU</name>
<sequence>MRVNRPDWAPRDVDMDRASAARLYDFFLGGSFNFEVDRELGRRVATVAPAVFDFARLNRAFLRRAVRFLVSQGVTQFLDIGSGIPTAGNVHEVAQRVRPGCRVVYVDNDPVAVAHSEVLLAGNPHVVAVQADMRDPGALLNDPGTARLLDFSEPIGLLMVAVHHFLPPADEPERLMARYREVLPLGSYLALSHITSDAVAEQVSALVELYRESTHPVTVRSKAEVATLFEGFELVQPGLVFTPQWRPESPEDLDEHPEHAGVYAGVGRKSALG</sequence>
<dbReference type="eggNOG" id="COG2265">
    <property type="taxonomic scope" value="Bacteria"/>
</dbReference>
<evidence type="ECO:0008006" key="4">
    <source>
        <dbReference type="Google" id="ProtNLM"/>
    </source>
</evidence>
<dbReference type="Pfam" id="PF04672">
    <property type="entry name" value="Methyltransf_19"/>
    <property type="match status" value="1"/>
</dbReference>
<evidence type="ECO:0000256" key="1">
    <source>
        <dbReference type="SAM" id="MobiDB-lite"/>
    </source>
</evidence>
<gene>
    <name evidence="2" type="ORF">KALB_7222</name>
</gene>
<dbReference type="KEGG" id="kal:KALB_7222"/>
<dbReference type="Proteomes" id="UP000019225">
    <property type="component" value="Chromosome"/>
</dbReference>
<organism evidence="2 3">
    <name type="scientific">Kutzneria albida DSM 43870</name>
    <dbReference type="NCBI Taxonomy" id="1449976"/>
    <lineage>
        <taxon>Bacteria</taxon>
        <taxon>Bacillati</taxon>
        <taxon>Actinomycetota</taxon>
        <taxon>Actinomycetes</taxon>
        <taxon>Pseudonocardiales</taxon>
        <taxon>Pseudonocardiaceae</taxon>
        <taxon>Kutzneria</taxon>
    </lineage>
</organism>
<dbReference type="InterPro" id="IPR006764">
    <property type="entry name" value="SAM_dep_MeTrfase_SAV2177_type"/>
</dbReference>
<dbReference type="SUPFAM" id="SSF53335">
    <property type="entry name" value="S-adenosyl-L-methionine-dependent methyltransferases"/>
    <property type="match status" value="1"/>
</dbReference>
<dbReference type="HOGENOM" id="CLU_067079_1_0_11"/>
<dbReference type="Gene3D" id="3.40.50.150">
    <property type="entry name" value="Vaccinia Virus protein VP39"/>
    <property type="match status" value="1"/>
</dbReference>
<feature type="region of interest" description="Disordered" evidence="1">
    <location>
        <begin position="247"/>
        <end position="273"/>
    </location>
</feature>
<proteinExistence type="predicted"/>
<evidence type="ECO:0000313" key="2">
    <source>
        <dbReference type="EMBL" id="AHI00580.1"/>
    </source>
</evidence>
<dbReference type="PATRIC" id="fig|1449976.3.peg.7257"/>
<dbReference type="STRING" id="1449976.KALB_7222"/>
<protein>
    <recommendedName>
        <fullName evidence="4">S-adenosyl methyltransferase</fullName>
    </recommendedName>
</protein>
<accession>W5WQW9</accession>
<dbReference type="PIRSF" id="PIRSF017393">
    <property type="entry name" value="MTase_SAV2177"/>
    <property type="match status" value="1"/>
</dbReference>
<evidence type="ECO:0000313" key="3">
    <source>
        <dbReference type="Proteomes" id="UP000019225"/>
    </source>
</evidence>
<dbReference type="RefSeq" id="WP_025360423.1">
    <property type="nucleotide sequence ID" value="NZ_CP007155.1"/>
</dbReference>
<dbReference type="EMBL" id="CP007155">
    <property type="protein sequence ID" value="AHI00580.1"/>
    <property type="molecule type" value="Genomic_DNA"/>
</dbReference>
<keyword evidence="3" id="KW-1185">Reference proteome</keyword>